<evidence type="ECO:0000313" key="4">
    <source>
        <dbReference type="Proteomes" id="UP000325641"/>
    </source>
</evidence>
<dbReference type="InterPro" id="IPR036709">
    <property type="entry name" value="Autotransporte_beta_dom_sf"/>
</dbReference>
<dbReference type="Pfam" id="PF12951">
    <property type="entry name" value="PATR"/>
    <property type="match status" value="4"/>
</dbReference>
<keyword evidence="1" id="KW-0732">Signal</keyword>
<dbReference type="AlphaFoldDB" id="A0A5P6PHF7"/>
<dbReference type="InterPro" id="IPR005546">
    <property type="entry name" value="Autotransporte_beta"/>
</dbReference>
<evidence type="ECO:0000256" key="1">
    <source>
        <dbReference type="ARBA" id="ARBA00022729"/>
    </source>
</evidence>
<dbReference type="SUPFAM" id="SSF103515">
    <property type="entry name" value="Autotransporter"/>
    <property type="match status" value="1"/>
</dbReference>
<evidence type="ECO:0000259" key="2">
    <source>
        <dbReference type="PROSITE" id="PS51208"/>
    </source>
</evidence>
<dbReference type="EMBL" id="CP044543">
    <property type="protein sequence ID" value="QFI77384.1"/>
    <property type="molecule type" value="Genomic_DNA"/>
</dbReference>
<dbReference type="InterPro" id="IPR011050">
    <property type="entry name" value="Pectin_lyase_fold/virulence"/>
</dbReference>
<proteinExistence type="predicted"/>
<dbReference type="InterPro" id="IPR013425">
    <property type="entry name" value="Autotrns_rpt"/>
</dbReference>
<dbReference type="PROSITE" id="PS51208">
    <property type="entry name" value="AUTOTRANSPORTER"/>
    <property type="match status" value="1"/>
</dbReference>
<feature type="domain" description="Autotransporter" evidence="2">
    <location>
        <begin position="792"/>
        <end position="1076"/>
    </location>
</feature>
<dbReference type="Proteomes" id="UP000325641">
    <property type="component" value="Chromosome"/>
</dbReference>
<dbReference type="InterPro" id="IPR012332">
    <property type="entry name" value="Autotransporter_pectin_lyase_C"/>
</dbReference>
<dbReference type="Gene3D" id="2.160.20.20">
    <property type="match status" value="1"/>
</dbReference>
<dbReference type="KEGG" id="bbet:F8237_31275"/>
<dbReference type="SMART" id="SM00869">
    <property type="entry name" value="Autotransporter"/>
    <property type="match status" value="1"/>
</dbReference>
<dbReference type="OrthoDB" id="7195851at2"/>
<name>A0A5P6PHF7_9BRAD</name>
<dbReference type="NCBIfam" id="TIGR02601">
    <property type="entry name" value="autotrns_rpt"/>
    <property type="match status" value="3"/>
</dbReference>
<protein>
    <submittedName>
        <fullName evidence="3">Autotransporter domain-containing protein</fullName>
    </submittedName>
</protein>
<sequence>MALSSSNVYVTQDTFSGAHGLTQSNITLGLTQIGATGQTPNAIDYGTRNNINALLVGAGPFNAPTGKLWLSTTAGASSLNQLTAYAGLAPTSVKFDTRSDSRFFVADSANLYGSTNQGTSFQTLTVNLPADFIRPTALGFIDSNGVASLLVGGLNNADNAGNPLVTADSDSSGNLSGWRRFGAGLPNALITGLQYNAKSDTLAIATAGRGAWLLYDVTSNYASASVLQFGLANNDSLPDSSILFGNRPLVKYGTGTLTVAGDATFTGGSTINGGTMRIGNGGTTGSVQGNIAFCSNAADPLCDASANKILAFNRSNNLTVAGTISGPGQLLQQGAGTLVLTANNSYSGGTTISSGILQLGNGGTSGSISGNVVDNSLLAFARSDAFTFSGLISGTGTVQQAGPGTTTFSAANTYGGGTFVTGGTLSFSGGGTLGAATGATTVSTGGTLDLAGTTQTQAAVNLAGGLIKNGSLNATISSNGGSLNGIGGSASLTTLGGLTSLFGINGYSGATNVNGGVLDVEGSITGTSSVTVNGGGVLTGAGTVDPLLVSIASGGILAPGNGTPASSMTIVGNLAFQSGALYMIQLNPTTASFASVTGSATLAGNNVDAIFANGTYVSKQYTILTAAGGVNGTFSGPVNTNLPSGFKTSLSYDSTNTYLNLTLSFGLGGFGIPGGLNGNQQAVGNTLTNYFNSNGSIPIVYGALTAAALTQATGEHATGSQQTTFDAMGMFTGLLTDPFMQREGAPPAAPGHQSFAAADEEEALGYAARERRRLAGEREAYTMFTKAPLRSVYQPRWSVWAAGFGGSQSTDGKIAVGSNDATSRIFGTAVGADYLFSPTTLAGFALAGGGTNFSVNNLGTGRSDLFQAGAYVRHFNGPAYISGAVAYGWQDVTTDRTLTIAGTDRLRAEFKANAFSGRVEGGYRFVGPWSAGIGVTPYAAAQVTSFVLPAYAEAVVSGAGTFALAYGSKTVTDSRSELGLRTDKSFAMQNAILTLRGRVAWAHDFDPNRSVAATFQALPGTSFVVNGAAQAADSALTTASAEVKWLSGWSAAATFEGEFSNVTRSYAGKGAVRYAW</sequence>
<dbReference type="Gene3D" id="2.40.128.130">
    <property type="entry name" value="Autotransporter beta-domain"/>
    <property type="match status" value="1"/>
</dbReference>
<gene>
    <name evidence="3" type="ORF">F8237_31275</name>
</gene>
<evidence type="ECO:0000313" key="3">
    <source>
        <dbReference type="EMBL" id="QFI77384.1"/>
    </source>
</evidence>
<dbReference type="SUPFAM" id="SSF51126">
    <property type="entry name" value="Pectin lyase-like"/>
    <property type="match status" value="2"/>
</dbReference>
<reference evidence="4" key="1">
    <citation type="submission" date="2019-10" db="EMBL/GenBank/DDBJ databases">
        <title>Complete Genome Sequence of Bradyrhizobium betae type strain PL7HG1T.</title>
        <authorList>
            <person name="Bromfield E.S.P."/>
            <person name="Cloutier S."/>
        </authorList>
    </citation>
    <scope>NUCLEOTIDE SEQUENCE [LARGE SCALE GENOMIC DNA]</scope>
    <source>
        <strain evidence="4">PL7HG1</strain>
    </source>
</reference>
<dbReference type="Pfam" id="PF03797">
    <property type="entry name" value="Autotransporter"/>
    <property type="match status" value="1"/>
</dbReference>
<accession>A0A5P6PHF7</accession>
<organism evidence="3 4">
    <name type="scientific">Bradyrhizobium betae</name>
    <dbReference type="NCBI Taxonomy" id="244734"/>
    <lineage>
        <taxon>Bacteria</taxon>
        <taxon>Pseudomonadati</taxon>
        <taxon>Pseudomonadota</taxon>
        <taxon>Alphaproteobacteria</taxon>
        <taxon>Hyphomicrobiales</taxon>
        <taxon>Nitrobacteraceae</taxon>
        <taxon>Bradyrhizobium</taxon>
    </lineage>
</organism>